<evidence type="ECO:0000313" key="4">
    <source>
        <dbReference type="EMBL" id="KAK0648283.1"/>
    </source>
</evidence>
<dbReference type="PANTHER" id="PTHR43662">
    <property type="match status" value="1"/>
</dbReference>
<dbReference type="PANTHER" id="PTHR43662:SF3">
    <property type="entry name" value="DOMAIN PROTEIN, PUTATIVE (AFU_ORTHOLOGUE AFUA_6G11970)-RELATED"/>
    <property type="match status" value="1"/>
</dbReference>
<gene>
    <name evidence="4" type="ORF">B0T16DRAFT_388548</name>
</gene>
<dbReference type="InterPro" id="IPR018535">
    <property type="entry name" value="DUF1996"/>
</dbReference>
<evidence type="ECO:0000256" key="2">
    <source>
        <dbReference type="SAM" id="SignalP"/>
    </source>
</evidence>
<feature type="signal peptide" evidence="2">
    <location>
        <begin position="1"/>
        <end position="17"/>
    </location>
</feature>
<organism evidence="4 5">
    <name type="scientific">Cercophora newfieldiana</name>
    <dbReference type="NCBI Taxonomy" id="92897"/>
    <lineage>
        <taxon>Eukaryota</taxon>
        <taxon>Fungi</taxon>
        <taxon>Dikarya</taxon>
        <taxon>Ascomycota</taxon>
        <taxon>Pezizomycotina</taxon>
        <taxon>Sordariomycetes</taxon>
        <taxon>Sordariomycetidae</taxon>
        <taxon>Sordariales</taxon>
        <taxon>Lasiosphaeriaceae</taxon>
        <taxon>Cercophora</taxon>
    </lineage>
</organism>
<evidence type="ECO:0000313" key="5">
    <source>
        <dbReference type="Proteomes" id="UP001174936"/>
    </source>
</evidence>
<comment type="caution">
    <text evidence="4">The sequence shown here is derived from an EMBL/GenBank/DDBJ whole genome shotgun (WGS) entry which is preliminary data.</text>
</comment>
<name>A0AA39Y932_9PEZI</name>
<proteinExistence type="predicted"/>
<evidence type="ECO:0000256" key="1">
    <source>
        <dbReference type="SAM" id="MobiDB-lite"/>
    </source>
</evidence>
<dbReference type="Proteomes" id="UP001174936">
    <property type="component" value="Unassembled WGS sequence"/>
</dbReference>
<feature type="chain" id="PRO_5041206843" description="DUF1996 domain-containing protein" evidence="2">
    <location>
        <begin position="18"/>
        <end position="425"/>
    </location>
</feature>
<evidence type="ECO:0000259" key="3">
    <source>
        <dbReference type="Pfam" id="PF09362"/>
    </source>
</evidence>
<keyword evidence="2" id="KW-0732">Signal</keyword>
<reference evidence="4" key="1">
    <citation type="submission" date="2023-06" db="EMBL/GenBank/DDBJ databases">
        <title>Genome-scale phylogeny and comparative genomics of the fungal order Sordariales.</title>
        <authorList>
            <consortium name="Lawrence Berkeley National Laboratory"/>
            <person name="Hensen N."/>
            <person name="Bonometti L."/>
            <person name="Westerberg I."/>
            <person name="Brannstrom I.O."/>
            <person name="Guillou S."/>
            <person name="Cros-Aarteil S."/>
            <person name="Calhoun S."/>
            <person name="Haridas S."/>
            <person name="Kuo A."/>
            <person name="Mondo S."/>
            <person name="Pangilinan J."/>
            <person name="Riley R."/>
            <person name="Labutti K."/>
            <person name="Andreopoulos B."/>
            <person name="Lipzen A."/>
            <person name="Chen C."/>
            <person name="Yanf M."/>
            <person name="Daum C."/>
            <person name="Ng V."/>
            <person name="Clum A."/>
            <person name="Steindorff A."/>
            <person name="Ohm R."/>
            <person name="Martin F."/>
            <person name="Silar P."/>
            <person name="Natvig D."/>
            <person name="Lalanne C."/>
            <person name="Gautier V."/>
            <person name="Ament-Velasquez S.L."/>
            <person name="Kruys A."/>
            <person name="Hutchinson M.I."/>
            <person name="Powell A.J."/>
            <person name="Barry K."/>
            <person name="Miller A.N."/>
            <person name="Grigoriev I.V."/>
            <person name="Debuchy R."/>
            <person name="Gladieux P."/>
            <person name="Thoren M.H."/>
            <person name="Johannesson H."/>
        </authorList>
    </citation>
    <scope>NUCLEOTIDE SEQUENCE</scope>
    <source>
        <strain evidence="4">SMH2532-1</strain>
    </source>
</reference>
<keyword evidence="5" id="KW-1185">Reference proteome</keyword>
<accession>A0AA39Y932</accession>
<feature type="compositionally biased region" description="Low complexity" evidence="1">
    <location>
        <begin position="357"/>
        <end position="386"/>
    </location>
</feature>
<dbReference type="EMBL" id="JAULSV010000003">
    <property type="protein sequence ID" value="KAK0648283.1"/>
    <property type="molecule type" value="Genomic_DNA"/>
</dbReference>
<sequence length="425" mass="46818">MRYLPLLLPLFAGGSEAFLVNGLHIARNASIQSSSPWPSSHCCRRVNIQPDFRQECLVQSKLLVLIVQENKSNYWMPSLIARHANRSFSSIPLLETRIYYLNNHPEGSKVRAFPQGFRMLAGNPFATAPIPNEDQRVGGRIGYQCQNDHLPYFNYLDFLRASVAFPDYWNGKDLDSPDHKSHVAYRFAGNLTCPPSHPVQMMEIDLEIGYRTEGYNWDQLMLSMGDRAGYGKFPAFCLHADYLSFWDVDLLQRALDDPTCQHRENIVSDGAQCQTLVPHRNDAAMQGCRLEAPIPQEDAGLVAPIPKLPACNLPSNTTKLGPPSDFVNFSWQRFLSGTKQVMLAVYKGFNPAPPKPTTSSTSSTKPTTPIPTTLSTSTLSISTSTSTTAAASPTWTSLGCYTDSTSNCGLPVSATVSGGMTPAKC</sequence>
<feature type="region of interest" description="Disordered" evidence="1">
    <location>
        <begin position="351"/>
        <end position="386"/>
    </location>
</feature>
<feature type="domain" description="DUF1996" evidence="3">
    <location>
        <begin position="57"/>
        <end position="246"/>
    </location>
</feature>
<dbReference type="Pfam" id="PF09362">
    <property type="entry name" value="DUF1996"/>
    <property type="match status" value="1"/>
</dbReference>
<protein>
    <recommendedName>
        <fullName evidence="3">DUF1996 domain-containing protein</fullName>
    </recommendedName>
</protein>
<dbReference type="AlphaFoldDB" id="A0AA39Y932"/>